<name>A0A2S4MGE1_9BURK</name>
<dbReference type="Proteomes" id="UP000237381">
    <property type="component" value="Unassembled WGS sequence"/>
</dbReference>
<protein>
    <submittedName>
        <fullName evidence="2">PXPV repeat-containing protein</fullName>
    </submittedName>
</protein>
<evidence type="ECO:0000256" key="1">
    <source>
        <dbReference type="SAM" id="Phobius"/>
    </source>
</evidence>
<reference evidence="2 3" key="1">
    <citation type="submission" date="2018-01" db="EMBL/GenBank/DDBJ databases">
        <title>Genomic Encyclopedia of Type Strains, Phase III (KMG-III): the genomes of soil and plant-associated and newly described type strains.</title>
        <authorList>
            <person name="Whitman W."/>
        </authorList>
    </citation>
    <scope>NUCLEOTIDE SEQUENCE [LARGE SCALE GENOMIC DNA]</scope>
    <source>
        <strain evidence="2 3">JCM 18070</strain>
    </source>
</reference>
<feature type="transmembrane region" description="Helical" evidence="1">
    <location>
        <begin position="131"/>
        <end position="149"/>
    </location>
</feature>
<comment type="caution">
    <text evidence="2">The sequence shown here is derived from an EMBL/GenBank/DDBJ whole genome shotgun (WGS) entry which is preliminary data.</text>
</comment>
<evidence type="ECO:0000313" key="2">
    <source>
        <dbReference type="EMBL" id="POR53731.1"/>
    </source>
</evidence>
<keyword evidence="1" id="KW-0812">Transmembrane</keyword>
<evidence type="ECO:0000313" key="3">
    <source>
        <dbReference type="Proteomes" id="UP000237381"/>
    </source>
</evidence>
<feature type="transmembrane region" description="Helical" evidence="1">
    <location>
        <begin position="83"/>
        <end position="111"/>
    </location>
</feature>
<sequence length="190" mass="20552">MCFAQTVALDAAGTLECWREEASSQALRCGDLSYVTRRYPGVFGVLLCISYYKVEIRGLGSLRYIGFNKTSTPKGESMKFARVVAMLLGGLAIGASSAAFAGVSVGVNIGIPAPVYVAPQPVYAPPPPPVVYQPAPVYAAPAIVIGWHGDRYWDGRRYWARDDWYRHHGGGYGPGRGHGYDHGGPPGHWH</sequence>
<dbReference type="EMBL" id="PQGA01000003">
    <property type="protein sequence ID" value="POR53731.1"/>
    <property type="molecule type" value="Genomic_DNA"/>
</dbReference>
<keyword evidence="3" id="KW-1185">Reference proteome</keyword>
<gene>
    <name evidence="2" type="ORF">B0G62_103310</name>
</gene>
<proteinExistence type="predicted"/>
<keyword evidence="1" id="KW-1133">Transmembrane helix</keyword>
<organism evidence="2 3">
    <name type="scientific">Paraburkholderia eburnea</name>
    <dbReference type="NCBI Taxonomy" id="1189126"/>
    <lineage>
        <taxon>Bacteria</taxon>
        <taxon>Pseudomonadati</taxon>
        <taxon>Pseudomonadota</taxon>
        <taxon>Betaproteobacteria</taxon>
        <taxon>Burkholderiales</taxon>
        <taxon>Burkholderiaceae</taxon>
        <taxon>Paraburkholderia</taxon>
    </lineage>
</organism>
<accession>A0A2S4MGE1</accession>
<dbReference type="AlphaFoldDB" id="A0A2S4MGE1"/>
<keyword evidence="1" id="KW-0472">Membrane</keyword>